<name>A0AAW9QQ66_9CHRO</name>
<feature type="repeat" description="TPR" evidence="3">
    <location>
        <begin position="465"/>
        <end position="498"/>
    </location>
</feature>
<feature type="binding site" evidence="4">
    <location>
        <position position="44"/>
    </location>
    <ligand>
        <name>ATP</name>
        <dbReference type="ChEBI" id="CHEBI:30616"/>
    </ligand>
</feature>
<dbReference type="Gene3D" id="1.25.40.10">
    <property type="entry name" value="Tetratricopeptide repeat domain"/>
    <property type="match status" value="4"/>
</dbReference>
<dbReference type="Pfam" id="PF13414">
    <property type="entry name" value="TPR_11"/>
    <property type="match status" value="1"/>
</dbReference>
<sequence length="705" mass="80082">MELAPGRILSQRYQIVRQLGKGGFGQTFLARDLHLPAPDRCAIKQFKPLSNDPDTIETARRLFETEAKTLHELGEHPQIPRLFAYFEEYGEFFLVQEYIEGEDLATEIAGGVYNGNEEQVVALAIEILEILDFVHRKNVIHRDINPYNLIRRASDGQLVLIDFGAVKQVTTRLGQTVSTVAIGTPGYFPSEQAHGHPRKASDIYAVGAIALQALTGQTPDRFPLDPRTGEISWQPSIATGADFSRVLDRMLRYDFRERYSAASDALTDLRKLNQHREISKVVTRAVKSRTRLIPKSPPRLTFVLGSIGAIVLFFAGYQVFSVWKTARNLSDFYERGNTYYQLKRYSASLASYKEALKINPNHAGALKGRGDALLALKQYKGALDSYERSIEIEPDNWRAWIGRGQVLEKLGKRQEAIETFDRALEINPSAWEAWQEKVAIYLSREEYSAAKNALDKLLKFKSDNAVFWYQKGWTLQNLDDYEAAIKAYDKALDIEPDNADAWYQRGNCFHRLQKNNEALESYGKAVQFDENHAPSYYSQGTILQKAGRTEEALTAFAGATRANPRYYQAWLQQGQILHQLGRYGEAISAYKKASRIDSRKAEVYIAMGNSFYRSGKFSDSIASYQKALERQRDNADTWKSLGNSWFNLGQYGKAIEAYEKALKYRPGDREISSRKQEAANRQREAIEAKKLEEQQSPKAQPSPNH</sequence>
<keyword evidence="4" id="KW-0067">ATP-binding</keyword>
<feature type="transmembrane region" description="Helical" evidence="6">
    <location>
        <begin position="300"/>
        <end position="320"/>
    </location>
</feature>
<keyword evidence="6" id="KW-0472">Membrane</keyword>
<dbReference type="PROSITE" id="PS50011">
    <property type="entry name" value="PROTEIN_KINASE_DOM"/>
    <property type="match status" value="1"/>
</dbReference>
<evidence type="ECO:0000256" key="3">
    <source>
        <dbReference type="PROSITE-ProRule" id="PRU00339"/>
    </source>
</evidence>
<dbReference type="PROSITE" id="PS00107">
    <property type="entry name" value="PROTEIN_KINASE_ATP"/>
    <property type="match status" value="1"/>
</dbReference>
<evidence type="ECO:0000313" key="9">
    <source>
        <dbReference type="Proteomes" id="UP001328733"/>
    </source>
</evidence>
<feature type="repeat" description="TPR" evidence="3">
    <location>
        <begin position="397"/>
        <end position="430"/>
    </location>
</feature>
<feature type="repeat" description="TPR" evidence="3">
    <location>
        <begin position="635"/>
        <end position="668"/>
    </location>
</feature>
<dbReference type="InterPro" id="IPR051685">
    <property type="entry name" value="Ycf3/AcsC/BcsC/TPR_MFPF"/>
</dbReference>
<feature type="repeat" description="TPR" evidence="3">
    <location>
        <begin position="363"/>
        <end position="396"/>
    </location>
</feature>
<proteinExistence type="predicted"/>
<dbReference type="InterPro" id="IPR000719">
    <property type="entry name" value="Prot_kinase_dom"/>
</dbReference>
<dbReference type="PROSITE" id="PS50293">
    <property type="entry name" value="TPR_REGION"/>
    <property type="match status" value="3"/>
</dbReference>
<evidence type="ECO:0000256" key="4">
    <source>
        <dbReference type="PROSITE-ProRule" id="PRU10141"/>
    </source>
</evidence>
<feature type="repeat" description="TPR" evidence="3">
    <location>
        <begin position="601"/>
        <end position="634"/>
    </location>
</feature>
<dbReference type="InterPro" id="IPR017441">
    <property type="entry name" value="Protein_kinase_ATP_BS"/>
</dbReference>
<dbReference type="PANTHER" id="PTHR44943:SF8">
    <property type="entry name" value="TPR REPEAT-CONTAINING PROTEIN MJ0263"/>
    <property type="match status" value="1"/>
</dbReference>
<dbReference type="Gene3D" id="1.10.510.10">
    <property type="entry name" value="Transferase(Phosphotransferase) domain 1"/>
    <property type="match status" value="1"/>
</dbReference>
<keyword evidence="1" id="KW-0677">Repeat</keyword>
<dbReference type="Pfam" id="PF00069">
    <property type="entry name" value="Pkinase"/>
    <property type="match status" value="1"/>
</dbReference>
<dbReference type="InterPro" id="IPR011990">
    <property type="entry name" value="TPR-like_helical_dom_sf"/>
</dbReference>
<evidence type="ECO:0000256" key="5">
    <source>
        <dbReference type="SAM" id="MobiDB-lite"/>
    </source>
</evidence>
<evidence type="ECO:0000313" key="8">
    <source>
        <dbReference type="EMBL" id="MEG3439213.1"/>
    </source>
</evidence>
<dbReference type="Gene3D" id="3.30.200.20">
    <property type="entry name" value="Phosphorylase Kinase, domain 1"/>
    <property type="match status" value="1"/>
</dbReference>
<keyword evidence="6" id="KW-1133">Transmembrane helix</keyword>
<dbReference type="RefSeq" id="WP_332866698.1">
    <property type="nucleotide sequence ID" value="NZ_JBAFSM010000043.1"/>
</dbReference>
<reference evidence="8 9" key="1">
    <citation type="submission" date="2024-01" db="EMBL/GenBank/DDBJ databases">
        <title>Genomic insights into the taxonomy and metabolism of the cyanobacterium Pannus brasiliensis CCIBt3594.</title>
        <authorList>
            <person name="Machado M."/>
            <person name="Botero N.B."/>
            <person name="Andreote A.P.D."/>
            <person name="Feitosa A.M.T."/>
            <person name="Popin R."/>
            <person name="Sivonen K."/>
            <person name="Fiore M.F."/>
        </authorList>
    </citation>
    <scope>NUCLEOTIDE SEQUENCE [LARGE SCALE GENOMIC DNA]</scope>
    <source>
        <strain evidence="8 9">CCIBt3594</strain>
    </source>
</reference>
<protein>
    <submittedName>
        <fullName evidence="8">Tetratricopeptide repeat protein</fullName>
    </submittedName>
</protein>
<dbReference type="GO" id="GO:0004672">
    <property type="term" value="F:protein kinase activity"/>
    <property type="evidence" value="ECO:0007669"/>
    <property type="project" value="InterPro"/>
</dbReference>
<dbReference type="SUPFAM" id="SSF48452">
    <property type="entry name" value="TPR-like"/>
    <property type="match status" value="1"/>
</dbReference>
<dbReference type="AlphaFoldDB" id="A0AAW9QQ66"/>
<evidence type="ECO:0000256" key="1">
    <source>
        <dbReference type="ARBA" id="ARBA00022737"/>
    </source>
</evidence>
<feature type="repeat" description="TPR" evidence="3">
    <location>
        <begin position="329"/>
        <end position="362"/>
    </location>
</feature>
<organism evidence="8 9">
    <name type="scientific">Pannus brasiliensis CCIBt3594</name>
    <dbReference type="NCBI Taxonomy" id="1427578"/>
    <lineage>
        <taxon>Bacteria</taxon>
        <taxon>Bacillati</taxon>
        <taxon>Cyanobacteriota</taxon>
        <taxon>Cyanophyceae</taxon>
        <taxon>Oscillatoriophycideae</taxon>
        <taxon>Chroococcales</taxon>
        <taxon>Microcystaceae</taxon>
        <taxon>Pannus</taxon>
    </lineage>
</organism>
<dbReference type="PANTHER" id="PTHR44943">
    <property type="entry name" value="CELLULOSE SYNTHASE OPERON PROTEIN C"/>
    <property type="match status" value="1"/>
</dbReference>
<feature type="region of interest" description="Disordered" evidence="5">
    <location>
        <begin position="666"/>
        <end position="705"/>
    </location>
</feature>
<keyword evidence="6" id="KW-0812">Transmembrane</keyword>
<comment type="caution">
    <text evidence="8">The sequence shown here is derived from an EMBL/GenBank/DDBJ whole genome shotgun (WGS) entry which is preliminary data.</text>
</comment>
<dbReference type="GO" id="GO:0005524">
    <property type="term" value="F:ATP binding"/>
    <property type="evidence" value="ECO:0007669"/>
    <property type="project" value="UniProtKB-UniRule"/>
</dbReference>
<feature type="repeat" description="TPR" evidence="3">
    <location>
        <begin position="533"/>
        <end position="566"/>
    </location>
</feature>
<feature type="repeat" description="TPR" evidence="3">
    <location>
        <begin position="567"/>
        <end position="600"/>
    </location>
</feature>
<dbReference type="InterPro" id="IPR019734">
    <property type="entry name" value="TPR_rpt"/>
</dbReference>
<evidence type="ECO:0000259" key="7">
    <source>
        <dbReference type="PROSITE" id="PS50011"/>
    </source>
</evidence>
<gene>
    <name evidence="8" type="ORF">V0288_18955</name>
</gene>
<feature type="compositionally biased region" description="Polar residues" evidence="5">
    <location>
        <begin position="696"/>
        <end position="705"/>
    </location>
</feature>
<dbReference type="SUPFAM" id="SSF48439">
    <property type="entry name" value="Protein prenylyltransferase"/>
    <property type="match status" value="1"/>
</dbReference>
<evidence type="ECO:0000256" key="2">
    <source>
        <dbReference type="ARBA" id="ARBA00022803"/>
    </source>
</evidence>
<keyword evidence="4" id="KW-0547">Nucleotide-binding</keyword>
<dbReference type="SUPFAM" id="SSF56112">
    <property type="entry name" value="Protein kinase-like (PK-like)"/>
    <property type="match status" value="1"/>
</dbReference>
<evidence type="ECO:0000256" key="6">
    <source>
        <dbReference type="SAM" id="Phobius"/>
    </source>
</evidence>
<accession>A0AAW9QQ66</accession>
<dbReference type="Pfam" id="PF00515">
    <property type="entry name" value="TPR_1"/>
    <property type="match status" value="1"/>
</dbReference>
<keyword evidence="2 3" id="KW-0802">TPR repeat</keyword>
<feature type="domain" description="Protein kinase" evidence="7">
    <location>
        <begin position="13"/>
        <end position="278"/>
    </location>
</feature>
<dbReference type="PROSITE" id="PS50005">
    <property type="entry name" value="TPR"/>
    <property type="match status" value="9"/>
</dbReference>
<feature type="repeat" description="TPR" evidence="3">
    <location>
        <begin position="499"/>
        <end position="532"/>
    </location>
</feature>
<dbReference type="EMBL" id="JBAFSM010000043">
    <property type="protein sequence ID" value="MEG3439213.1"/>
    <property type="molecule type" value="Genomic_DNA"/>
</dbReference>
<keyword evidence="9" id="KW-1185">Reference proteome</keyword>
<dbReference type="InterPro" id="IPR011009">
    <property type="entry name" value="Kinase-like_dom_sf"/>
</dbReference>
<dbReference type="SMART" id="SM00028">
    <property type="entry name" value="TPR"/>
    <property type="match status" value="10"/>
</dbReference>
<dbReference type="CDD" id="cd14014">
    <property type="entry name" value="STKc_PknB_like"/>
    <property type="match status" value="1"/>
</dbReference>
<dbReference type="Proteomes" id="UP001328733">
    <property type="component" value="Unassembled WGS sequence"/>
</dbReference>
<feature type="compositionally biased region" description="Basic and acidic residues" evidence="5">
    <location>
        <begin position="666"/>
        <end position="695"/>
    </location>
</feature>
<dbReference type="Pfam" id="PF13432">
    <property type="entry name" value="TPR_16"/>
    <property type="match status" value="3"/>
</dbReference>